<evidence type="ECO:0000256" key="10">
    <source>
        <dbReference type="ARBA" id="ARBA00023286"/>
    </source>
</evidence>
<accession>A0AAE1BLA6</accession>
<evidence type="ECO:0000256" key="7">
    <source>
        <dbReference type="ARBA" id="ARBA00023136"/>
    </source>
</evidence>
<evidence type="ECO:0000256" key="4">
    <source>
        <dbReference type="ARBA" id="ARBA00022692"/>
    </source>
</evidence>
<evidence type="ECO:0000256" key="14">
    <source>
        <dbReference type="SAM" id="SignalP"/>
    </source>
</evidence>
<dbReference type="InterPro" id="IPR052192">
    <property type="entry name" value="Insect_Ionotropic_Sensory_Rcpt"/>
</dbReference>
<evidence type="ECO:0000256" key="1">
    <source>
        <dbReference type="ARBA" id="ARBA00004651"/>
    </source>
</evidence>
<evidence type="ECO:0000256" key="12">
    <source>
        <dbReference type="SAM" id="MobiDB-lite"/>
    </source>
</evidence>
<keyword evidence="5 13" id="KW-1133">Transmembrane helix</keyword>
<keyword evidence="6" id="KW-0406">Ion transport</keyword>
<feature type="transmembrane region" description="Helical" evidence="13">
    <location>
        <begin position="396"/>
        <end position="414"/>
    </location>
</feature>
<dbReference type="InterPro" id="IPR019594">
    <property type="entry name" value="Glu/Gly-bd"/>
</dbReference>
<organism evidence="16 17">
    <name type="scientific">Petrolisthes cinctipes</name>
    <name type="common">Flat porcelain crab</name>
    <dbReference type="NCBI Taxonomy" id="88211"/>
    <lineage>
        <taxon>Eukaryota</taxon>
        <taxon>Metazoa</taxon>
        <taxon>Ecdysozoa</taxon>
        <taxon>Arthropoda</taxon>
        <taxon>Crustacea</taxon>
        <taxon>Multicrustacea</taxon>
        <taxon>Malacostraca</taxon>
        <taxon>Eumalacostraca</taxon>
        <taxon>Eucarida</taxon>
        <taxon>Decapoda</taxon>
        <taxon>Pleocyemata</taxon>
        <taxon>Anomura</taxon>
        <taxon>Galatheoidea</taxon>
        <taxon>Porcellanidae</taxon>
        <taxon>Petrolisthes</taxon>
    </lineage>
</organism>
<feature type="compositionally biased region" description="Polar residues" evidence="12">
    <location>
        <begin position="720"/>
        <end position="730"/>
    </location>
</feature>
<feature type="chain" id="PRO_5042286698" description="Ionotropic glutamate receptor L-glutamate and glycine-binding domain-containing protein" evidence="14">
    <location>
        <begin position="23"/>
        <end position="753"/>
    </location>
</feature>
<feature type="region of interest" description="Disordered" evidence="12">
    <location>
        <begin position="642"/>
        <end position="676"/>
    </location>
</feature>
<keyword evidence="3" id="KW-1003">Cell membrane</keyword>
<evidence type="ECO:0000256" key="9">
    <source>
        <dbReference type="ARBA" id="ARBA00023180"/>
    </source>
</evidence>
<evidence type="ECO:0000256" key="3">
    <source>
        <dbReference type="ARBA" id="ARBA00022475"/>
    </source>
</evidence>
<keyword evidence="17" id="KW-1185">Reference proteome</keyword>
<evidence type="ECO:0000256" key="2">
    <source>
        <dbReference type="ARBA" id="ARBA00022448"/>
    </source>
</evidence>
<keyword evidence="14" id="KW-0732">Signal</keyword>
<sequence>MAAPSLVHLFTFLVLVWAGVHGGSLNSRMPPSPTDVRRLLGGGREVRSLEGGRKTTAKMTTGGISIIEGEATPLVLTQVVDQLGGGHNGLCHVLVYYDPVTAPPEKLRMLQAGLGTAVTLVDVSRLAFPLITRSRRRVPLVELLSFQPDTRCRLLLAWSSINYQRGLLLISRAEPSVLRPQDTLILPVKDHSLDRFLPQIRQRVMVVERTAKQSGRGRRALRPPNFLVEGVCETCDRYSLLPLGEWQYPIGWTWGGASLRRPNLDGTLVTVAYTPSVPNIFPMGTGTKARLEGVELRLLQYAAAALNFTYRLVVPKDGEWGRIINGTWTGKVGLVMTKRADLAVGGLVYTTARAKATQYSVLFHNERWGIVCPLSVRLPVWPYIMFPFRSDEAPSVFSLLVALHILAYIVVTLVGEQQQDQREPNPLSEAFGRVSRAGVSLYLRFMACLYFWNLFFCFMKPKYEPPLDSSVSLLQSGYDWGIVKGTTVEPVLAASQYPAHRNLATGAQSLTSISMGFQRLREEGLCLVGVPKRYAHATIAMRHTTHCGELGLQVSEEDLHTVRGGWVLPQGSRLAPLLNVVIRRLQEWGMLELWRRELHDILLTRGPRNLPCLNPPLGPLSLPDLRLAFYVLLAGRNWPGLRPPGSSVGNNLPPISAPKLTRRRRPCSPAEPQEVVEEVDQQLYKNMRGATIPDDFNVARRAPTRPEFEPPPPPIEDPADTSSPPQSSLWPASYLKYLADSTSSDSDSDGTDS</sequence>
<evidence type="ECO:0000256" key="6">
    <source>
        <dbReference type="ARBA" id="ARBA00023065"/>
    </source>
</evidence>
<keyword evidence="9" id="KW-0325">Glycoprotein</keyword>
<feature type="transmembrane region" description="Helical" evidence="13">
    <location>
        <begin position="434"/>
        <end position="452"/>
    </location>
</feature>
<dbReference type="GO" id="GO:0015276">
    <property type="term" value="F:ligand-gated monoatomic ion channel activity"/>
    <property type="evidence" value="ECO:0007669"/>
    <property type="project" value="InterPro"/>
</dbReference>
<feature type="domain" description="Ionotropic glutamate receptor L-glutamate and glycine-binding" evidence="15">
    <location>
        <begin position="282"/>
        <end position="337"/>
    </location>
</feature>
<evidence type="ECO:0000256" key="5">
    <source>
        <dbReference type="ARBA" id="ARBA00022989"/>
    </source>
</evidence>
<dbReference type="PANTHER" id="PTHR42643:SF38">
    <property type="entry name" value="IONOTROPIC RECEPTOR 100A"/>
    <property type="match status" value="1"/>
</dbReference>
<evidence type="ECO:0000313" key="17">
    <source>
        <dbReference type="Proteomes" id="UP001286313"/>
    </source>
</evidence>
<dbReference type="EMBL" id="JAWQEG010007337">
    <property type="protein sequence ID" value="KAK3852608.1"/>
    <property type="molecule type" value="Genomic_DNA"/>
</dbReference>
<evidence type="ECO:0000256" key="13">
    <source>
        <dbReference type="SAM" id="Phobius"/>
    </source>
</evidence>
<comment type="caution">
    <text evidence="16">The sequence shown here is derived from an EMBL/GenBank/DDBJ whole genome shotgun (WGS) entry which is preliminary data.</text>
</comment>
<keyword evidence="8" id="KW-0675">Receptor</keyword>
<dbReference type="Proteomes" id="UP001286313">
    <property type="component" value="Unassembled WGS sequence"/>
</dbReference>
<dbReference type="GO" id="GO:0005886">
    <property type="term" value="C:plasma membrane"/>
    <property type="evidence" value="ECO:0007669"/>
    <property type="project" value="UniProtKB-SubCell"/>
</dbReference>
<dbReference type="SMART" id="SM00918">
    <property type="entry name" value="Lig_chan-Glu_bd"/>
    <property type="match status" value="1"/>
</dbReference>
<evidence type="ECO:0000313" key="16">
    <source>
        <dbReference type="EMBL" id="KAK3852608.1"/>
    </source>
</evidence>
<keyword evidence="7 13" id="KW-0472">Membrane</keyword>
<dbReference type="SUPFAM" id="SSF53850">
    <property type="entry name" value="Periplasmic binding protein-like II"/>
    <property type="match status" value="1"/>
</dbReference>
<evidence type="ECO:0000256" key="8">
    <source>
        <dbReference type="ARBA" id="ARBA00023170"/>
    </source>
</evidence>
<feature type="signal peptide" evidence="14">
    <location>
        <begin position="1"/>
        <end position="22"/>
    </location>
</feature>
<dbReference type="PANTHER" id="PTHR42643">
    <property type="entry name" value="IONOTROPIC RECEPTOR 20A-RELATED"/>
    <property type="match status" value="1"/>
</dbReference>
<dbReference type="Gene3D" id="3.40.190.10">
    <property type="entry name" value="Periplasmic binding protein-like II"/>
    <property type="match status" value="1"/>
</dbReference>
<feature type="region of interest" description="Disordered" evidence="12">
    <location>
        <begin position="688"/>
        <end position="734"/>
    </location>
</feature>
<name>A0AAE1BLA6_PETCI</name>
<proteinExistence type="predicted"/>
<protein>
    <recommendedName>
        <fullName evidence="15">Ionotropic glutamate receptor L-glutamate and glycine-binding domain-containing protein</fullName>
    </recommendedName>
</protein>
<gene>
    <name evidence="16" type="ORF">Pcinc_040817</name>
</gene>
<keyword evidence="2" id="KW-0813">Transport</keyword>
<keyword evidence="10" id="KW-1071">Ligand-gated ion channel</keyword>
<comment type="subcellular location">
    <subcellularLocation>
        <location evidence="1">Cell membrane</location>
        <topology evidence="1">Multi-pass membrane protein</topology>
    </subcellularLocation>
</comment>
<evidence type="ECO:0000256" key="11">
    <source>
        <dbReference type="ARBA" id="ARBA00023303"/>
    </source>
</evidence>
<keyword evidence="11" id="KW-0407">Ion channel</keyword>
<reference evidence="16" key="1">
    <citation type="submission" date="2023-10" db="EMBL/GenBank/DDBJ databases">
        <title>Genome assemblies of two species of porcelain crab, Petrolisthes cinctipes and Petrolisthes manimaculis (Anomura: Porcellanidae).</title>
        <authorList>
            <person name="Angst P."/>
        </authorList>
    </citation>
    <scope>NUCLEOTIDE SEQUENCE</scope>
    <source>
        <strain evidence="16">PB745_01</strain>
        <tissue evidence="16">Gill</tissue>
    </source>
</reference>
<dbReference type="AlphaFoldDB" id="A0AAE1BLA6"/>
<evidence type="ECO:0000259" key="15">
    <source>
        <dbReference type="SMART" id="SM00918"/>
    </source>
</evidence>
<dbReference type="Pfam" id="PF10613">
    <property type="entry name" value="Lig_chan-Glu_bd"/>
    <property type="match status" value="1"/>
</dbReference>
<keyword evidence="4 13" id="KW-0812">Transmembrane</keyword>